<accession>A0A074ZP51</accession>
<dbReference type="RefSeq" id="XP_009171165.1">
    <property type="nucleotide sequence ID" value="XM_009172901.1"/>
</dbReference>
<organism evidence="1 2">
    <name type="scientific">Opisthorchis viverrini</name>
    <name type="common">Southeast Asian liver fluke</name>
    <dbReference type="NCBI Taxonomy" id="6198"/>
    <lineage>
        <taxon>Eukaryota</taxon>
        <taxon>Metazoa</taxon>
        <taxon>Spiralia</taxon>
        <taxon>Lophotrochozoa</taxon>
        <taxon>Platyhelminthes</taxon>
        <taxon>Trematoda</taxon>
        <taxon>Digenea</taxon>
        <taxon>Opisthorchiida</taxon>
        <taxon>Opisthorchiata</taxon>
        <taxon>Opisthorchiidae</taxon>
        <taxon>Opisthorchis</taxon>
    </lineage>
</organism>
<dbReference type="KEGG" id="ovi:T265_07397"/>
<dbReference type="AlphaFoldDB" id="A0A074ZP51"/>
<keyword evidence="2" id="KW-1185">Reference proteome</keyword>
<dbReference type="CTD" id="20321576"/>
<dbReference type="GeneID" id="20321576"/>
<dbReference type="STRING" id="6198.A0A074ZP51"/>
<dbReference type="Proteomes" id="UP000054324">
    <property type="component" value="Unassembled WGS sequence"/>
</dbReference>
<protein>
    <submittedName>
        <fullName evidence="1">Uncharacterized protein</fullName>
    </submittedName>
</protein>
<reference evidence="1 2" key="1">
    <citation type="submission" date="2013-11" db="EMBL/GenBank/DDBJ databases">
        <title>Opisthorchis viverrini - life in the bile duct.</title>
        <authorList>
            <person name="Young N.D."/>
            <person name="Nagarajan N."/>
            <person name="Lin S.J."/>
            <person name="Korhonen P.K."/>
            <person name="Jex A.R."/>
            <person name="Hall R.S."/>
            <person name="Safavi-Hemami H."/>
            <person name="Kaewkong W."/>
            <person name="Bertrand D."/>
            <person name="Gao S."/>
            <person name="Seet Q."/>
            <person name="Wongkham S."/>
            <person name="Teh B.T."/>
            <person name="Wongkham C."/>
            <person name="Intapan P.M."/>
            <person name="Maleewong W."/>
            <person name="Yang X."/>
            <person name="Hu M."/>
            <person name="Wang Z."/>
            <person name="Hofmann A."/>
            <person name="Sternberg P.W."/>
            <person name="Tan P."/>
            <person name="Wang J."/>
            <person name="Gasser R.B."/>
        </authorList>
    </citation>
    <scope>NUCLEOTIDE SEQUENCE [LARGE SCALE GENOMIC DNA]</scope>
</reference>
<evidence type="ECO:0000313" key="1">
    <source>
        <dbReference type="EMBL" id="KER25110.1"/>
    </source>
</evidence>
<evidence type="ECO:0000313" key="2">
    <source>
        <dbReference type="Proteomes" id="UP000054324"/>
    </source>
</evidence>
<name>A0A074ZP51_OPIVI</name>
<dbReference type="EMBL" id="KL596787">
    <property type="protein sequence ID" value="KER25110.1"/>
    <property type="molecule type" value="Genomic_DNA"/>
</dbReference>
<sequence length="250" mass="27294">MPDVYNVIFPTRAKFLLSRLVSVFEFPTTGARWTKWLECEFTYQKVRRSNPTSASRLPLSRLGQPDSIPGLVSPSCGMATRHRKGATAERCFLFPTTQIQSAISVSNHFTNFPPLGQPGSIPALVPTSGGMTARHQKDVTASSIQFFLALTYGFKPILWCIDRQSREHSSDLKGKVVHTSHIIQWQTTTIQSCLAAMLPEGSMRAGILPGCPGLDRGSREAEVGFEPVAVSVPSGLGSGQIKFRPCSLSN</sequence>
<gene>
    <name evidence="1" type="ORF">T265_07397</name>
</gene>
<dbReference type="OrthoDB" id="775260at2759"/>
<proteinExistence type="predicted"/>